<dbReference type="Proteomes" id="UP000220828">
    <property type="component" value="Unassembled WGS sequence"/>
</dbReference>
<dbReference type="AlphaFoldDB" id="A0A2H3KA46"/>
<sequence>MKDKKFIQIKNRIHKQCLELWGIDDLEMADPLIMMLLDVIIYEVYYLNQEVIDSDAKIIERVAQQVTPNSWSLPMPAHAFVSTITNNGITIINEETEFSVKNNLNQNTSTAIYFTPFTEEKIIEGSVKFQYYDNYLLYNNAVEALKNKISDYKVWIGIDCAEAILTDLETLKITFLTNNSSLDHLLKLVEIRDVNGTIVEKTNENFSEVADNKHYTESIKTHYSNYIYKLILQPENLVYKNILEQFSIQKEDIKCGEVQLKVVWLELTFPEVFTKEELDKITIAINTFPAINRKQNQITHHLSKDGRLFSMKGTSESHFLDIHTITDEKNNAFIDSIKFPIDATQNNTYTLFHGGLENYDPRNAKFFLKKLARVLREDVSAFSSINADYIDSTMARISEEINAIEQKINISFSDINNKDDVFALINTTEKVNTLYCSYWTSEGELANGFKKGTILKQAVVSELVSEKTILQTTSMGGIFRTDKAEKLINMRYGFLTKERLVTTQDIKAAIQFYLRNTTKEITIKDGVGISSTKKKGLFRTIDVAITLEDKNQLEANSKQKMERFLKETLEEQSVMNIPYQITIN</sequence>
<dbReference type="OrthoDB" id="1090083at2"/>
<gene>
    <name evidence="1" type="ORF">B0A77_11235</name>
</gene>
<name>A0A2H3KA46_9FLAO</name>
<comment type="caution">
    <text evidence="1">The sequence shown here is derived from an EMBL/GenBank/DDBJ whole genome shotgun (WGS) entry which is preliminary data.</text>
</comment>
<accession>A0A2H3KA46</accession>
<evidence type="ECO:0000313" key="1">
    <source>
        <dbReference type="EMBL" id="PDS23301.1"/>
    </source>
</evidence>
<dbReference type="EMBL" id="PCMW01000064">
    <property type="protein sequence ID" value="PDS23301.1"/>
    <property type="molecule type" value="Genomic_DNA"/>
</dbReference>
<reference evidence="1 2" key="1">
    <citation type="submission" date="2017-09" db="EMBL/GenBank/DDBJ databases">
        <title>Whole genomes of Flavobacteriaceae.</title>
        <authorList>
            <person name="Stine C."/>
            <person name="Li C."/>
            <person name="Tadesse D."/>
        </authorList>
    </citation>
    <scope>NUCLEOTIDE SEQUENCE [LARGE SCALE GENOMIC DNA]</scope>
    <source>
        <strain evidence="1 2">ATCC 35036</strain>
    </source>
</reference>
<evidence type="ECO:0000313" key="2">
    <source>
        <dbReference type="Proteomes" id="UP000220828"/>
    </source>
</evidence>
<dbReference type="RefSeq" id="WP_097554495.1">
    <property type="nucleotide sequence ID" value="NZ_PCMW01000064.1"/>
</dbReference>
<organism evidence="1 2">
    <name type="scientific">Flavobacterium branchiophilum</name>
    <dbReference type="NCBI Taxonomy" id="55197"/>
    <lineage>
        <taxon>Bacteria</taxon>
        <taxon>Pseudomonadati</taxon>
        <taxon>Bacteroidota</taxon>
        <taxon>Flavobacteriia</taxon>
        <taxon>Flavobacteriales</taxon>
        <taxon>Flavobacteriaceae</taxon>
        <taxon>Flavobacterium</taxon>
    </lineage>
</organism>
<protein>
    <submittedName>
        <fullName evidence="1">Uncharacterized protein</fullName>
    </submittedName>
</protein>
<proteinExistence type="predicted"/>